<feature type="region of interest" description="Disordered" evidence="1">
    <location>
        <begin position="1155"/>
        <end position="1189"/>
    </location>
</feature>
<keyword evidence="2" id="KW-1133">Transmembrane helix</keyword>
<dbReference type="GO" id="GO:0048666">
    <property type="term" value="P:neuron development"/>
    <property type="evidence" value="ECO:0007669"/>
    <property type="project" value="UniProtKB-ARBA"/>
</dbReference>
<dbReference type="InterPro" id="IPR003595">
    <property type="entry name" value="Tyr_Pase_cat"/>
</dbReference>
<dbReference type="SUPFAM" id="SSF52799">
    <property type="entry name" value="(Phosphotyrosine protein) phosphatases II"/>
    <property type="match status" value="1"/>
</dbReference>
<feature type="region of interest" description="Disordered" evidence="1">
    <location>
        <begin position="1207"/>
        <end position="1244"/>
    </location>
</feature>
<feature type="compositionally biased region" description="Polar residues" evidence="1">
    <location>
        <begin position="911"/>
        <end position="921"/>
    </location>
</feature>
<reference evidence="6 7" key="1">
    <citation type="submission" date="2025-04" db="UniProtKB">
        <authorList>
            <consortium name="RefSeq"/>
        </authorList>
    </citation>
    <scope>IDENTIFICATION</scope>
</reference>
<feature type="region of interest" description="Disordered" evidence="1">
    <location>
        <begin position="897"/>
        <end position="931"/>
    </location>
</feature>
<dbReference type="CDD" id="cd00047">
    <property type="entry name" value="PTPc"/>
    <property type="match status" value="1"/>
</dbReference>
<feature type="compositionally biased region" description="Polar residues" evidence="1">
    <location>
        <begin position="715"/>
        <end position="746"/>
    </location>
</feature>
<feature type="compositionally biased region" description="Low complexity" evidence="1">
    <location>
        <begin position="762"/>
        <end position="776"/>
    </location>
</feature>
<name>A0AAJ7EAZ4_PAPXU</name>
<organism evidence="7">
    <name type="scientific">Papilio xuthus</name>
    <name type="common">Asian swallowtail butterfly</name>
    <dbReference type="NCBI Taxonomy" id="66420"/>
    <lineage>
        <taxon>Eukaryota</taxon>
        <taxon>Metazoa</taxon>
        <taxon>Ecdysozoa</taxon>
        <taxon>Arthropoda</taxon>
        <taxon>Hexapoda</taxon>
        <taxon>Insecta</taxon>
        <taxon>Pterygota</taxon>
        <taxon>Neoptera</taxon>
        <taxon>Endopterygota</taxon>
        <taxon>Lepidoptera</taxon>
        <taxon>Glossata</taxon>
        <taxon>Ditrysia</taxon>
        <taxon>Papilionoidea</taxon>
        <taxon>Papilionidae</taxon>
        <taxon>Papilioninae</taxon>
        <taxon>Papilio</taxon>
    </lineage>
</organism>
<feature type="compositionally biased region" description="Basic and acidic residues" evidence="1">
    <location>
        <begin position="69"/>
        <end position="91"/>
    </location>
</feature>
<evidence type="ECO:0000256" key="3">
    <source>
        <dbReference type="SAM" id="SignalP"/>
    </source>
</evidence>
<feature type="region of interest" description="Disordered" evidence="1">
    <location>
        <begin position="1100"/>
        <end position="1141"/>
    </location>
</feature>
<dbReference type="SMART" id="SM00194">
    <property type="entry name" value="PTPc"/>
    <property type="match status" value="1"/>
</dbReference>
<feature type="compositionally biased region" description="Polar residues" evidence="1">
    <location>
        <begin position="1162"/>
        <end position="1173"/>
    </location>
</feature>
<dbReference type="Gene3D" id="3.90.190.10">
    <property type="entry name" value="Protein tyrosine phosphatase superfamily"/>
    <property type="match status" value="1"/>
</dbReference>
<feature type="compositionally biased region" description="Polar residues" evidence="1">
    <location>
        <begin position="1217"/>
        <end position="1236"/>
    </location>
</feature>
<dbReference type="RefSeq" id="XP_013169884.1">
    <property type="nucleotide sequence ID" value="XM_013314430.1"/>
</dbReference>
<dbReference type="SMART" id="SM00404">
    <property type="entry name" value="PTPc_motif"/>
    <property type="match status" value="1"/>
</dbReference>
<dbReference type="GO" id="GO:0004725">
    <property type="term" value="F:protein tyrosine phosphatase activity"/>
    <property type="evidence" value="ECO:0007669"/>
    <property type="project" value="InterPro"/>
</dbReference>
<dbReference type="PANTHER" id="PTHR45706:SF4">
    <property type="entry name" value="TYROSINE-PROTEIN PHOSPHATASE"/>
    <property type="match status" value="1"/>
</dbReference>
<dbReference type="InterPro" id="IPR029021">
    <property type="entry name" value="Prot-tyrosine_phosphatase-like"/>
</dbReference>
<evidence type="ECO:0000313" key="6">
    <source>
        <dbReference type="RefSeq" id="XP_013169884.1"/>
    </source>
</evidence>
<sequence>MESPVRICIGAAIVVNLLLICTSVNGGPLSHDASSTTVKDEKTTKYSRLNSTWTTKNKPKTPDVALNELHPKESTSEEHTEKNAKYKDRGRVKFQTHLKSTSESPLRRIKSTESPKYVSSTTETMRSAKIVNDIGNHRDKKSPQVSSSTVSSTTSDEMTESDDTQEMNDSQLAEADEENIFDRYTSSKFHDSFNLPGYSDDDTYKDKMYSQTKNEFSNFDKILNHFSKDMFDSSENDNVHGDPYNSHSYFDFEADLTTPRNDYFDQKYADISSSIMNNLASVKTKAPDMNITTPQDIITENIGFEKLSNESPNNKSMMIIKNTKEIRRLDNEQAGTANRELSDIHGTSIYYEMSVLSTETYNINHSDDYDCDNETLPVETTMSTSLQEEDESLTAAQPAMVTASSMPVTITAIPAIVLPNVIQNSLNTIIPIQDSNIPISSQNYVSNTERTVKVSPRNRNYSKRLNLTGNKVSPNSVTPQTIPTMNSGWRPVTRKFYYTTPKIKPIWMAPRRNITKVYKTSYPTTIYAEHFNIKDKYSTTPRPMAPQKTILTTLPSDIDPVLQSDVSGVEKFVQSQIITDNTIPTLSKRGSMKFTTSVPSTANNTANTGPTNIIGTSKEGTSSSKSLIESSKENGTVDDAGTTVSVSSPNQTQFINKISSTDESKISSGKIVTPNLSASVDETSAIDKTGETDSTDSLSATTNSESDSTEEKDYLNQTGTITDGNSSTTSNESLDQTESISQSTTKDIIETSFAKTGKVREGSSLGSTESVSTTSVEDTDKTSQTSSEGVTSVGGMTINDLEIPPTMTAWALASLRTPPTMSIKVLNGSRSTQKNVDENELQKVSEPVDLKETTTMSTTSTTTPVAALTNYVSKNITEIDQNKLPWKPITSVDVNDEKETVTKSERLPAESNISVQSSLKPENTTESTQTEETIALTTETIKMNEVKPSWIPAMINETTTEETDENEDEIQPVDVKKSTGFESITKLPSGVTTPTDENDTATEQSEVRSTTDYEITTIRFSYVPTEQIAVTQVPIINKTWHKIIPTRTNKPTTPITTYRPTFSTTTEVTEETTTMIIDTTLQSELSSKIIDNATNQSDEGIEQTTTEEMTTSNPTTTYPTTINPTTTTNPTTDSTTECDETTTVTTAASIIQGTEPEEMPQIATTTEPPTQTKNESCSEENSDSNEVIQDTTKHPTTTTIITTTITTTTEKEPETTVIPSTTEQTTPGYSETTIKPNENIPFDHKEYTTTETPEITTKSINELEDLTSYTDDMTTEASSRVFTNEETSSGATIAIVVTTIGVIALVLLVVLLLVVRRRGRRGVYAQRCTPVSLDAYSLDSVSVGHRKGNHRLCSKRSYGNPAYDDEVTSHPMQYSALANFALDVESISAEFAEIPSVSVPPEAVPPGCEDKNRYSNVLPLPETRVPLTRLGNDPTTEYINANYVTGPGNIRNYYILCQAPLSNTVADFWRMIWEQNSRLIVMLTEYMENGVEKCYEYLPPSEVSDNKRCFGDFQVVLKKREQRDKYAISSLQVIHLGTRTWREVTHLWYFWPAKGVPDDYDSVIDFISEMRSYMKISQTAKEYDEEGVEVIYGDDSKSSLDNLSKLRSEGRASGRGPHVYSPARAEEMMRSHNGTLRTQGNFRNMKTMHDQDGVRPCVCVCASGAGRSAAMVALETCARALSAGAVDVPRVVRRLRAQRPHALANRHHYIFIYKVLSEYGNKLMGSGVDNI</sequence>
<feature type="compositionally biased region" description="Acidic residues" evidence="1">
    <location>
        <begin position="157"/>
        <end position="166"/>
    </location>
</feature>
<keyword evidence="3" id="KW-0732">Signal</keyword>
<feature type="compositionally biased region" description="Basic and acidic residues" evidence="1">
    <location>
        <begin position="897"/>
        <end position="908"/>
    </location>
</feature>
<dbReference type="PROSITE" id="PS50055">
    <property type="entry name" value="TYR_PHOSPHATASE_PTP"/>
    <property type="match status" value="1"/>
</dbReference>
<protein>
    <submittedName>
        <fullName evidence="6 7">Probable GPI-anchored adhesin-like protein PGA55 isoform X1</fullName>
    </submittedName>
</protein>
<accession>A0AAJ7EAZ4</accession>
<dbReference type="InterPro" id="IPR000387">
    <property type="entry name" value="Tyr_Pase_dom"/>
</dbReference>
<evidence type="ECO:0000259" key="5">
    <source>
        <dbReference type="PROSITE" id="PS50056"/>
    </source>
</evidence>
<feature type="transmembrane region" description="Helical" evidence="2">
    <location>
        <begin position="1293"/>
        <end position="1315"/>
    </location>
</feature>
<feature type="compositionally biased region" description="Polar residues" evidence="1">
    <location>
        <begin position="695"/>
        <end position="706"/>
    </location>
</feature>
<dbReference type="KEGG" id="pxu:106119442"/>
<feature type="compositionally biased region" description="Polar residues" evidence="1">
    <location>
        <begin position="112"/>
        <end position="125"/>
    </location>
</feature>
<keyword evidence="2" id="KW-0472">Membrane</keyword>
<feature type="chain" id="PRO_5044708749" evidence="3">
    <location>
        <begin position="27"/>
        <end position="1731"/>
    </location>
</feature>
<feature type="compositionally biased region" description="Low complexity" evidence="1">
    <location>
        <begin position="922"/>
        <end position="931"/>
    </location>
</feature>
<feature type="region of interest" description="Disordered" evidence="1">
    <location>
        <begin position="683"/>
        <end position="797"/>
    </location>
</feature>
<feature type="signal peptide" evidence="3">
    <location>
        <begin position="1"/>
        <end position="26"/>
    </location>
</feature>
<dbReference type="GeneID" id="106119442"/>
<feature type="compositionally biased region" description="Low complexity" evidence="1">
    <location>
        <begin position="1104"/>
        <end position="1141"/>
    </location>
</feature>
<feature type="compositionally biased region" description="Low complexity" evidence="1">
    <location>
        <begin position="144"/>
        <end position="156"/>
    </location>
</feature>
<keyword evidence="2" id="KW-0812">Transmembrane</keyword>
<feature type="region of interest" description="Disordered" evidence="1">
    <location>
        <begin position="464"/>
        <end position="485"/>
    </location>
</feature>
<evidence type="ECO:0000256" key="2">
    <source>
        <dbReference type="SAM" id="Phobius"/>
    </source>
</evidence>
<evidence type="ECO:0000313" key="7">
    <source>
        <dbReference type="RefSeq" id="XP_013169885.1"/>
    </source>
</evidence>
<dbReference type="Pfam" id="PF00102">
    <property type="entry name" value="Y_phosphatase"/>
    <property type="match status" value="2"/>
</dbReference>
<dbReference type="PANTHER" id="PTHR45706">
    <property type="entry name" value="TYROSINE-PROTEIN PHOSPHATASE"/>
    <property type="match status" value="1"/>
</dbReference>
<dbReference type="InterPro" id="IPR000242">
    <property type="entry name" value="PTP_cat"/>
</dbReference>
<dbReference type="Proteomes" id="UP000694872">
    <property type="component" value="Unplaced"/>
</dbReference>
<feature type="domain" description="Tyrosine-protein phosphatase" evidence="4">
    <location>
        <begin position="1410"/>
        <end position="1719"/>
    </location>
</feature>
<dbReference type="PRINTS" id="PR00700">
    <property type="entry name" value="PRTYPHPHTASE"/>
</dbReference>
<feature type="region of interest" description="Disordered" evidence="1">
    <location>
        <begin position="596"/>
        <end position="648"/>
    </location>
</feature>
<feature type="domain" description="Tyrosine specific protein phosphatases" evidence="5">
    <location>
        <begin position="1639"/>
        <end position="1710"/>
    </location>
</feature>
<evidence type="ECO:0000259" key="4">
    <source>
        <dbReference type="PROSITE" id="PS50055"/>
    </source>
</evidence>
<gene>
    <name evidence="6 7" type="primary">LOC106119442</name>
</gene>
<dbReference type="GO" id="GO:0009653">
    <property type="term" value="P:anatomical structure morphogenesis"/>
    <property type="evidence" value="ECO:0007669"/>
    <property type="project" value="UniProtKB-ARBA"/>
</dbReference>
<feature type="compositionally biased region" description="Low complexity" evidence="1">
    <location>
        <begin position="601"/>
        <end position="629"/>
    </location>
</feature>
<dbReference type="PROSITE" id="PS50056">
    <property type="entry name" value="TYR_PHOSPHATASE_2"/>
    <property type="match status" value="1"/>
</dbReference>
<dbReference type="RefSeq" id="XP_013169885.1">
    <property type="nucleotide sequence ID" value="XM_013314431.1"/>
</dbReference>
<evidence type="ECO:0000256" key="1">
    <source>
        <dbReference type="SAM" id="MobiDB-lite"/>
    </source>
</evidence>
<proteinExistence type="predicted"/>
<feature type="region of interest" description="Disordered" evidence="1">
    <location>
        <begin position="54"/>
        <end position="169"/>
    </location>
</feature>